<dbReference type="Proteomes" id="UP000218677">
    <property type="component" value="Unassembled WGS sequence"/>
</dbReference>
<dbReference type="InterPro" id="IPR001753">
    <property type="entry name" value="Enoyl-CoA_hydra/iso"/>
</dbReference>
<comment type="pathway">
    <text evidence="1">Lipid metabolism; fatty acid beta-oxidation.</text>
</comment>
<protein>
    <submittedName>
        <fullName evidence="6">Enoyl-CoA hydratase</fullName>
    </submittedName>
</protein>
<dbReference type="GO" id="GO:0016853">
    <property type="term" value="F:isomerase activity"/>
    <property type="evidence" value="ECO:0007669"/>
    <property type="project" value="UniProtKB-KW"/>
</dbReference>
<evidence type="ECO:0000313" key="7">
    <source>
        <dbReference type="Proteomes" id="UP000218677"/>
    </source>
</evidence>
<organism evidence="6 7">
    <name type="scientific">Vreelandella nigrificans</name>
    <dbReference type="NCBI Taxonomy" id="2042704"/>
    <lineage>
        <taxon>Bacteria</taxon>
        <taxon>Pseudomonadati</taxon>
        <taxon>Pseudomonadota</taxon>
        <taxon>Gammaproteobacteria</taxon>
        <taxon>Oceanospirillales</taxon>
        <taxon>Halomonadaceae</taxon>
        <taxon>Vreelandella</taxon>
    </lineage>
</organism>
<dbReference type="NCBIfam" id="NF005699">
    <property type="entry name" value="PRK07509.1"/>
    <property type="match status" value="1"/>
</dbReference>
<comment type="caution">
    <text evidence="6">The sequence shown here is derived from an EMBL/GenBank/DDBJ whole genome shotgun (WGS) entry which is preliminary data.</text>
</comment>
<dbReference type="Gene3D" id="3.90.226.10">
    <property type="entry name" value="2-enoyl-CoA Hydratase, Chain A, domain 1"/>
    <property type="match status" value="1"/>
</dbReference>
<dbReference type="EMBL" id="NWUX01000012">
    <property type="protein sequence ID" value="PCF95068.1"/>
    <property type="molecule type" value="Genomic_DNA"/>
</dbReference>
<keyword evidence="7" id="KW-1185">Reference proteome</keyword>
<dbReference type="SUPFAM" id="SSF52096">
    <property type="entry name" value="ClpP/crotonase"/>
    <property type="match status" value="1"/>
</dbReference>
<dbReference type="GO" id="GO:0006635">
    <property type="term" value="P:fatty acid beta-oxidation"/>
    <property type="evidence" value="ECO:0007669"/>
    <property type="project" value="UniProtKB-UniPathway"/>
</dbReference>
<evidence type="ECO:0000256" key="2">
    <source>
        <dbReference type="ARBA" id="ARBA00005254"/>
    </source>
</evidence>
<dbReference type="PANTHER" id="PTHR43149">
    <property type="entry name" value="ENOYL-COA HYDRATASE"/>
    <property type="match status" value="1"/>
</dbReference>
<keyword evidence="4" id="KW-0443">Lipid metabolism</keyword>
<proteinExistence type="inferred from homology"/>
<dbReference type="AlphaFoldDB" id="A0A2A4HI45"/>
<dbReference type="InterPro" id="IPR029045">
    <property type="entry name" value="ClpP/crotonase-like_dom_sf"/>
</dbReference>
<dbReference type="RefSeq" id="WP_096652238.1">
    <property type="nucleotide sequence ID" value="NZ_NWUX01000012.1"/>
</dbReference>
<keyword evidence="3" id="KW-0276">Fatty acid metabolism</keyword>
<dbReference type="OrthoDB" id="9807606at2"/>
<evidence type="ECO:0000313" key="6">
    <source>
        <dbReference type="EMBL" id="PCF95068.1"/>
    </source>
</evidence>
<comment type="similarity">
    <text evidence="2">Belongs to the enoyl-CoA hydratase/isomerase family.</text>
</comment>
<dbReference type="InterPro" id="IPR045002">
    <property type="entry name" value="Ech1-like"/>
</dbReference>
<evidence type="ECO:0000256" key="3">
    <source>
        <dbReference type="ARBA" id="ARBA00022832"/>
    </source>
</evidence>
<sequence>MNQTFNERVTLTFTDHVAEVMLSRPDHHNGLDWAMIDGLLAAQQCLTQLDGLRAVVLSGEGDSFCAGLDMASIMGEAARLPTLLAHDAAGINPVQRLALGWREAGVPVVVALHGHVYGGGLQIALGADIRILHPSARLALLEIDWGIIPDMAISVTGVGLRQDVLYELAISGRKVSGEEAYQLGLGSRLSDTPRETAQATAALIASRSPRAVAAARELFARGPGLAQRERLALEAHLQQQLLAGVEHREAVSARMERRTPCFD</sequence>
<evidence type="ECO:0000256" key="4">
    <source>
        <dbReference type="ARBA" id="ARBA00023098"/>
    </source>
</evidence>
<accession>A0A2A4HI45</accession>
<dbReference type="UniPathway" id="UPA00659"/>
<evidence type="ECO:0000256" key="1">
    <source>
        <dbReference type="ARBA" id="ARBA00005005"/>
    </source>
</evidence>
<reference evidence="7" key="1">
    <citation type="submission" date="2017-09" db="EMBL/GenBank/DDBJ databases">
        <authorList>
            <person name="Cho G.-S."/>
            <person name="Oguntoyinbo F.A."/>
            <person name="Cnockaert M."/>
            <person name="Kabisch J."/>
            <person name="Neve H."/>
            <person name="Bockelmann W."/>
            <person name="Wenning M."/>
            <person name="Franz C.M."/>
            <person name="Vandamme P."/>
        </authorList>
    </citation>
    <scope>NUCLEOTIDE SEQUENCE [LARGE SCALE GENOMIC DNA]</scope>
    <source>
        <strain evidence="7">MBT G8648</strain>
    </source>
</reference>
<dbReference type="PANTHER" id="PTHR43149:SF1">
    <property type="entry name" value="DELTA(3,5)-DELTA(2,4)-DIENOYL-COA ISOMERASE, MITOCHONDRIAL"/>
    <property type="match status" value="1"/>
</dbReference>
<name>A0A2A4HI45_9GAMM</name>
<dbReference type="InterPro" id="IPR014748">
    <property type="entry name" value="Enoyl-CoA_hydra_C"/>
</dbReference>
<gene>
    <name evidence="6" type="ORF">CPA45_13430</name>
</gene>
<keyword evidence="5" id="KW-0413">Isomerase</keyword>
<evidence type="ECO:0000256" key="5">
    <source>
        <dbReference type="ARBA" id="ARBA00023235"/>
    </source>
</evidence>
<dbReference type="CDD" id="cd06558">
    <property type="entry name" value="crotonase-like"/>
    <property type="match status" value="1"/>
</dbReference>
<dbReference type="Gene3D" id="1.10.12.10">
    <property type="entry name" value="Lyase 2-enoyl-coa Hydratase, Chain A, domain 2"/>
    <property type="match status" value="1"/>
</dbReference>
<dbReference type="Pfam" id="PF00378">
    <property type="entry name" value="ECH_1"/>
    <property type="match status" value="1"/>
</dbReference>